<protein>
    <submittedName>
        <fullName evidence="3">Uncharacterized protein</fullName>
    </submittedName>
</protein>
<feature type="chain" id="PRO_5002113242" evidence="2">
    <location>
        <begin position="22"/>
        <end position="297"/>
    </location>
</feature>
<organism evidence="3">
    <name type="scientific">Arion vulgaris</name>
    <dbReference type="NCBI Taxonomy" id="1028688"/>
    <lineage>
        <taxon>Eukaryota</taxon>
        <taxon>Metazoa</taxon>
        <taxon>Spiralia</taxon>
        <taxon>Lophotrochozoa</taxon>
        <taxon>Mollusca</taxon>
        <taxon>Gastropoda</taxon>
        <taxon>Heterobranchia</taxon>
        <taxon>Euthyneura</taxon>
        <taxon>Panpulmonata</taxon>
        <taxon>Eupulmonata</taxon>
        <taxon>Stylommatophora</taxon>
        <taxon>Helicina</taxon>
        <taxon>Arionoidea</taxon>
        <taxon>Arionidae</taxon>
        <taxon>Arion</taxon>
    </lineage>
</organism>
<reference evidence="3" key="1">
    <citation type="submission" date="2014-12" db="EMBL/GenBank/DDBJ databases">
        <title>Insight into the proteome of Arion vulgaris.</title>
        <authorList>
            <person name="Aradska J."/>
            <person name="Bulat T."/>
            <person name="Smidak R."/>
            <person name="Sarate P."/>
            <person name="Gangsoo J."/>
            <person name="Sialana F."/>
            <person name="Bilban M."/>
            <person name="Lubec G."/>
        </authorList>
    </citation>
    <scope>NUCLEOTIDE SEQUENCE</scope>
    <source>
        <tissue evidence="3">Skin</tissue>
    </source>
</reference>
<sequence length="297" mass="33349">MAKVMFLVLFLKISLICFVQSAPTQVNERIESTSSHVPSIQNVGTVDDFYMVNTTDNNGSKMVASVNNNDDSQNVIYVTQGVVANTVESSEDTKINKVIGTVAVDIRKTDTKSKVMVLTDDVITDALFTNIDTIQDHLEVCEEGLRQKLRHHSHGSLLQDVAVKEADYTTDRGETENYENDNEDSSDVRKDTENNKDDDEDSEKADDDVQDEEDSNDEDDQDEDVPSSKIALASNSKAGKNNIRKRRSLKERIPVGQPLRKVDVLAEKVVSRLSSRLEYLRSSLVQCHLLYRQFESL</sequence>
<feature type="compositionally biased region" description="Acidic residues" evidence="1">
    <location>
        <begin position="196"/>
        <end position="225"/>
    </location>
</feature>
<feature type="signal peptide" evidence="2">
    <location>
        <begin position="1"/>
        <end position="21"/>
    </location>
</feature>
<gene>
    <name evidence="3" type="primary">ORF142498</name>
</gene>
<evidence type="ECO:0000256" key="2">
    <source>
        <dbReference type="SAM" id="SignalP"/>
    </source>
</evidence>
<feature type="compositionally biased region" description="Acidic residues" evidence="1">
    <location>
        <begin position="176"/>
        <end position="185"/>
    </location>
</feature>
<accession>A0A0B7AWV6</accession>
<dbReference type="EMBL" id="HACG01037535">
    <property type="protein sequence ID" value="CEK84400.1"/>
    <property type="molecule type" value="Transcribed_RNA"/>
</dbReference>
<dbReference type="AlphaFoldDB" id="A0A0B7AWV6"/>
<feature type="region of interest" description="Disordered" evidence="1">
    <location>
        <begin position="168"/>
        <end position="249"/>
    </location>
</feature>
<keyword evidence="2" id="KW-0732">Signal</keyword>
<name>A0A0B7AWV6_9EUPU</name>
<evidence type="ECO:0000256" key="1">
    <source>
        <dbReference type="SAM" id="MobiDB-lite"/>
    </source>
</evidence>
<evidence type="ECO:0000313" key="3">
    <source>
        <dbReference type="EMBL" id="CEK84400.1"/>
    </source>
</evidence>
<feature type="compositionally biased region" description="Basic and acidic residues" evidence="1">
    <location>
        <begin position="186"/>
        <end position="195"/>
    </location>
</feature>
<proteinExistence type="predicted"/>